<accession>A0A2Z5ZJG3</accession>
<reference evidence="1 2" key="1">
    <citation type="submission" date="2018-02" db="EMBL/GenBank/DDBJ databases">
        <title>Acetobacter orientalis genome.</title>
        <authorList>
            <person name="Nakashima N."/>
            <person name="Tamura T."/>
        </authorList>
    </citation>
    <scope>NUCLEOTIDE SEQUENCE [LARGE SCALE GENOMIC DNA]</scope>
    <source>
        <strain evidence="1 2">FAN1</strain>
    </source>
</reference>
<proteinExistence type="predicted"/>
<dbReference type="AlphaFoldDB" id="A0A2Z5ZJG3"/>
<dbReference type="KEGG" id="aot:AcetOri_orf03591"/>
<name>A0A2Z5ZJG3_9PROT</name>
<evidence type="ECO:0000313" key="2">
    <source>
        <dbReference type="Proteomes" id="UP000270034"/>
    </source>
</evidence>
<dbReference type="EMBL" id="AP018515">
    <property type="protein sequence ID" value="BBC80728.1"/>
    <property type="molecule type" value="Genomic_DNA"/>
</dbReference>
<sequence>MRHAVSLFAATCGQGLTMRVTGSFRVRYGFCPRLSFGIVKANAPYVKGACRGF</sequence>
<evidence type="ECO:0000313" key="1">
    <source>
        <dbReference type="EMBL" id="BBC80728.1"/>
    </source>
</evidence>
<protein>
    <submittedName>
        <fullName evidence="1">MFS transporter</fullName>
    </submittedName>
</protein>
<organism evidence="1 2">
    <name type="scientific">Acetobacter orientalis</name>
    <dbReference type="NCBI Taxonomy" id="146474"/>
    <lineage>
        <taxon>Bacteria</taxon>
        <taxon>Pseudomonadati</taxon>
        <taxon>Pseudomonadota</taxon>
        <taxon>Alphaproteobacteria</taxon>
        <taxon>Acetobacterales</taxon>
        <taxon>Acetobacteraceae</taxon>
        <taxon>Acetobacter</taxon>
    </lineage>
</organism>
<dbReference type="Proteomes" id="UP000270034">
    <property type="component" value="Chromosome"/>
</dbReference>
<gene>
    <name evidence="1" type="ORF">AcetOrient_orf03591</name>
</gene>